<protein>
    <submittedName>
        <fullName evidence="1">Uncharacterized protein</fullName>
    </submittedName>
</protein>
<reference evidence="1" key="1">
    <citation type="submission" date="2005-03" db="EMBL/GenBank/DDBJ databases">
        <authorList>
            <person name="Han Z."/>
        </authorList>
    </citation>
    <scope>NUCLEOTIDE SEQUENCE</scope>
</reference>
<dbReference type="EMBL" id="AY811718">
    <property type="protein sequence ID" value="AAX27607.1"/>
    <property type="molecule type" value="mRNA"/>
</dbReference>
<organism evidence="1">
    <name type="scientific">Schistosoma japonicum</name>
    <name type="common">Blood fluke</name>
    <dbReference type="NCBI Taxonomy" id="6182"/>
    <lineage>
        <taxon>Eukaryota</taxon>
        <taxon>Metazoa</taxon>
        <taxon>Spiralia</taxon>
        <taxon>Lophotrochozoa</taxon>
        <taxon>Platyhelminthes</taxon>
        <taxon>Trematoda</taxon>
        <taxon>Digenea</taxon>
        <taxon>Strigeidida</taxon>
        <taxon>Schistosomatoidea</taxon>
        <taxon>Schistosomatidae</taxon>
        <taxon>Schistosoma</taxon>
    </lineage>
</organism>
<accession>Q5BYB8</accession>
<dbReference type="AlphaFoldDB" id="Q5BYB8"/>
<name>Q5BYB8_SCHJA</name>
<reference evidence="1" key="2">
    <citation type="journal article" date="2006" name="PLoS Pathog.">
        <title>New perspectives on host-parasite interplay by comparative transcriptomic and proteomic analyses of Schistosoma japonicum.</title>
        <authorList>
            <person name="Liu F."/>
            <person name="Lu J."/>
            <person name="Hu W."/>
            <person name="Wang S.Y."/>
            <person name="Cui S.J."/>
            <person name="Chi M."/>
            <person name="Yan Q."/>
            <person name="Wang X.R."/>
            <person name="Song H.D."/>
            <person name="Xu X.N."/>
            <person name="Wang J.J."/>
            <person name="Zhang X.L."/>
            <person name="Zhang X."/>
            <person name="Wang Z.Q."/>
            <person name="Xue C.L."/>
            <person name="Brindley P.J."/>
            <person name="McManus D.P."/>
            <person name="Yang P.Y."/>
            <person name="Feng Z."/>
            <person name="Chen Z."/>
            <person name="Han Z.G."/>
        </authorList>
    </citation>
    <scope>NUCLEOTIDE SEQUENCE</scope>
</reference>
<sequence length="41" mass="5016">MYKAVLKFPDPKVSLHKTKQYIIEMRRNKTRFRYALYPAVN</sequence>
<evidence type="ECO:0000313" key="1">
    <source>
        <dbReference type="EMBL" id="AAX27607.1"/>
    </source>
</evidence>
<proteinExistence type="evidence at transcript level"/>